<dbReference type="InterPro" id="IPR040372">
    <property type="entry name" value="YaeB-like"/>
</dbReference>
<dbReference type="EMBL" id="CP072943">
    <property type="protein sequence ID" value="QTX32928.1"/>
    <property type="molecule type" value="Genomic_DNA"/>
</dbReference>
<evidence type="ECO:0000259" key="3">
    <source>
        <dbReference type="PROSITE" id="PS51668"/>
    </source>
</evidence>
<dbReference type="PROSITE" id="PS51668">
    <property type="entry name" value="TSAA_2"/>
    <property type="match status" value="1"/>
</dbReference>
<gene>
    <name evidence="4" type="primary">tsaA</name>
    <name evidence="4" type="ORF">KAR29_03165</name>
</gene>
<keyword evidence="5" id="KW-1185">Reference proteome</keyword>
<feature type="domain" description="TsaA-like" evidence="3">
    <location>
        <begin position="6"/>
        <end position="133"/>
    </location>
</feature>
<accession>A0A9Q7ADS5</accession>
<dbReference type="Gene3D" id="2.40.30.70">
    <property type="entry name" value="YaeB-like"/>
    <property type="match status" value="1"/>
</dbReference>
<dbReference type="InterPro" id="IPR036413">
    <property type="entry name" value="YaeB-like_sf"/>
</dbReference>
<dbReference type="InterPro" id="IPR036414">
    <property type="entry name" value="YaeB_N_sf"/>
</dbReference>
<evidence type="ECO:0000313" key="5">
    <source>
        <dbReference type="Proteomes" id="UP000671879"/>
    </source>
</evidence>
<protein>
    <submittedName>
        <fullName evidence="4">tRNA (N6-threonylcarbamoyladenosine(37)-N6)-methyltransferase TrmO</fullName>
    </submittedName>
</protein>
<name>A0A9Q7ADS5_9BACT</name>
<dbReference type="NCBIfam" id="TIGR00104">
    <property type="entry name" value="tRNA_TsaA"/>
    <property type="match status" value="1"/>
</dbReference>
<proteinExistence type="inferred from homology"/>
<dbReference type="AlphaFoldDB" id="A0A9Q7ADS5"/>
<dbReference type="RefSeq" id="WP_274374193.1">
    <property type="nucleotide sequence ID" value="NZ_CP072943.1"/>
</dbReference>
<dbReference type="CDD" id="cd09281">
    <property type="entry name" value="UPF0066"/>
    <property type="match status" value="1"/>
</dbReference>
<dbReference type="SUPFAM" id="SSF118196">
    <property type="entry name" value="YaeB-like"/>
    <property type="match status" value="1"/>
</dbReference>
<evidence type="ECO:0000256" key="1">
    <source>
        <dbReference type="ARBA" id="ARBA00022691"/>
    </source>
</evidence>
<dbReference type="Proteomes" id="UP000671879">
    <property type="component" value="Chromosome"/>
</dbReference>
<evidence type="ECO:0000313" key="4">
    <source>
        <dbReference type="EMBL" id="QTX32928.1"/>
    </source>
</evidence>
<dbReference type="InterPro" id="IPR023370">
    <property type="entry name" value="TrmO-like_N"/>
</dbReference>
<comment type="similarity">
    <text evidence="2">Belongs to the tRNA methyltransferase O family.</text>
</comment>
<sequence length="133" mass="14512">MKGLHLYPIGFVSNGREEMAAPESFAETESTLHFVGLPPGVLDGLEPGQDILVLFWFHRRQGYSPKVHPKGDPRRPLRGVFATCAPQRPNPIGATRCRLIEVGPDSLRVRGLDALDGTPLLDIKPFAMGEGNA</sequence>
<reference evidence="5" key="1">
    <citation type="submission" date="2021-04" db="EMBL/GenBank/DDBJ databases">
        <title>A novel Synergistetes isolate from a pyrite-forming mixed culture.</title>
        <authorList>
            <person name="Bunk B."/>
            <person name="Sproer C."/>
            <person name="Spring S."/>
            <person name="Pester M."/>
        </authorList>
    </citation>
    <scope>NUCLEOTIDE SEQUENCE [LARGE SCALE GENOMIC DNA]</scope>
    <source>
        <strain evidence="5">J.5.4.2-T.3.5.2</strain>
    </source>
</reference>
<dbReference type="PANTHER" id="PTHR12818">
    <property type="entry name" value="TRNA (ADENINE(37)-N6)-METHYLTRANSFERASE"/>
    <property type="match status" value="1"/>
</dbReference>
<dbReference type="PANTHER" id="PTHR12818:SF0">
    <property type="entry name" value="TRNA (ADENINE(37)-N6)-METHYLTRANSFERASE"/>
    <property type="match status" value="1"/>
</dbReference>
<dbReference type="Pfam" id="PF01980">
    <property type="entry name" value="TrmO_N"/>
    <property type="match status" value="1"/>
</dbReference>
<dbReference type="KEGG" id="aram:KAR29_03165"/>
<organism evidence="4 5">
    <name type="scientific">Aminithiophilus ramosus</name>
    <dbReference type="NCBI Taxonomy" id="3029084"/>
    <lineage>
        <taxon>Bacteria</taxon>
        <taxon>Thermotogati</taxon>
        <taxon>Synergistota</taxon>
        <taxon>Synergistia</taxon>
        <taxon>Synergistales</taxon>
        <taxon>Aminithiophilaceae</taxon>
        <taxon>Aminithiophilus</taxon>
    </lineage>
</organism>
<evidence type="ECO:0000256" key="2">
    <source>
        <dbReference type="ARBA" id="ARBA00033753"/>
    </source>
</evidence>
<keyword evidence="1" id="KW-0949">S-adenosyl-L-methionine</keyword>